<dbReference type="RefSeq" id="WP_096051424.1">
    <property type="nucleotide sequence ID" value="NZ_CP023315.3"/>
</dbReference>
<dbReference type="InterPro" id="IPR012545">
    <property type="entry name" value="DUF1697"/>
</dbReference>
<proteinExistence type="predicted"/>
<dbReference type="PANTHER" id="PTHR36439:SF1">
    <property type="entry name" value="DUF1697 DOMAIN-CONTAINING PROTEIN"/>
    <property type="match status" value="1"/>
</dbReference>
<dbReference type="Proteomes" id="UP000217311">
    <property type="component" value="Chromosome"/>
</dbReference>
<name>A0A290MJ00_CAUVI</name>
<reference evidence="2" key="1">
    <citation type="submission" date="2017-09" db="EMBL/GenBank/DDBJ databases">
        <title>Genome evolution observed in wild isolates of Caulobacter crescentus.</title>
        <authorList>
            <person name="Ely B."/>
            <person name="Wilson K."/>
            <person name="Scott D."/>
        </authorList>
    </citation>
    <scope>NUCLEOTIDE SEQUENCE [LARGE SCALE GENOMIC DNA]</scope>
    <source>
        <strain evidence="2">CB13b1a</strain>
    </source>
</reference>
<dbReference type="AlphaFoldDB" id="A0A290MJ00"/>
<sequence>MSLHIALLRGVNAAGGRLITADELTSLLTDLGHTEVRMGPKVGDLVFESGERTGAELQTQIETELMARLGLRTDVYVRTAEAWRALVAANPFPDFAATDPGWLMTLFCKDTPDKKAMGALRAAIRGTEQARAESRQIYAIYPDGVGGSKLTTSLVEKTLGTRITGRTWTAVLALAEMLEPN</sequence>
<evidence type="ECO:0000313" key="1">
    <source>
        <dbReference type="EMBL" id="ATC31988.1"/>
    </source>
</evidence>
<dbReference type="EMBL" id="CP023315">
    <property type="protein sequence ID" value="ATC31988.1"/>
    <property type="molecule type" value="Genomic_DNA"/>
</dbReference>
<protein>
    <submittedName>
        <fullName evidence="1">DUF1697 domain-containing protein</fullName>
    </submittedName>
</protein>
<organism evidence="1 2">
    <name type="scientific">Caulobacter vibrioides</name>
    <name type="common">Caulobacter crescentus</name>
    <dbReference type="NCBI Taxonomy" id="155892"/>
    <lineage>
        <taxon>Bacteria</taxon>
        <taxon>Pseudomonadati</taxon>
        <taxon>Pseudomonadota</taxon>
        <taxon>Alphaproteobacteria</taxon>
        <taxon>Caulobacterales</taxon>
        <taxon>Caulobacteraceae</taxon>
        <taxon>Caulobacter</taxon>
    </lineage>
</organism>
<gene>
    <name evidence="1" type="ORF">CA606_06255</name>
</gene>
<dbReference type="Gene3D" id="3.30.70.1280">
    <property type="entry name" value="SP0830-like domains"/>
    <property type="match status" value="1"/>
</dbReference>
<dbReference type="PANTHER" id="PTHR36439">
    <property type="entry name" value="BLL4334 PROTEIN"/>
    <property type="match status" value="1"/>
</dbReference>
<evidence type="ECO:0000313" key="2">
    <source>
        <dbReference type="Proteomes" id="UP000217311"/>
    </source>
</evidence>
<accession>A0A290MJ00</accession>
<dbReference type="PIRSF" id="PIRSF008502">
    <property type="entry name" value="UCP008502"/>
    <property type="match status" value="1"/>
</dbReference>
<dbReference type="Pfam" id="PF08002">
    <property type="entry name" value="DUF1697"/>
    <property type="match status" value="1"/>
</dbReference>
<dbReference type="SUPFAM" id="SSF160379">
    <property type="entry name" value="SP0830-like"/>
    <property type="match status" value="1"/>
</dbReference>